<dbReference type="Proteomes" id="UP000195402">
    <property type="component" value="Unassembled WGS sequence"/>
</dbReference>
<feature type="transmembrane region" description="Helical" evidence="1">
    <location>
        <begin position="34"/>
        <end position="53"/>
    </location>
</feature>
<dbReference type="InParanoid" id="A0A200R1V8"/>
<gene>
    <name evidence="2" type="ORF">BVC80_1543g92</name>
</gene>
<name>A0A200R1V8_MACCD</name>
<dbReference type="AlphaFoldDB" id="A0A200R1V8"/>
<keyword evidence="1" id="KW-1133">Transmembrane helix</keyword>
<evidence type="ECO:0008006" key="4">
    <source>
        <dbReference type="Google" id="ProtNLM"/>
    </source>
</evidence>
<proteinExistence type="predicted"/>
<evidence type="ECO:0000256" key="1">
    <source>
        <dbReference type="SAM" id="Phobius"/>
    </source>
</evidence>
<keyword evidence="1" id="KW-0812">Transmembrane</keyword>
<comment type="caution">
    <text evidence="2">The sequence shown here is derived from an EMBL/GenBank/DDBJ whole genome shotgun (WGS) entry which is preliminary data.</text>
</comment>
<dbReference type="OrthoDB" id="10250354at2759"/>
<protein>
    <recommendedName>
        <fullName evidence="4">Transmembrane protein</fullName>
    </recommendedName>
</protein>
<dbReference type="OMA" id="LAHPSHN"/>
<dbReference type="STRING" id="56857.A0A200R1V8"/>
<sequence>MDITGTGQEGSYPAYARVVRTGSPKFHGSRSNPVLVKAPFLLLIVGTVALGGINAARAYKRQKDENPSHNPFLP</sequence>
<reference evidence="2 3" key="1">
    <citation type="journal article" date="2017" name="Mol. Plant">
        <title>The Genome of Medicinal Plant Macleaya cordata Provides New Insights into Benzylisoquinoline Alkaloids Metabolism.</title>
        <authorList>
            <person name="Liu X."/>
            <person name="Liu Y."/>
            <person name="Huang P."/>
            <person name="Ma Y."/>
            <person name="Qing Z."/>
            <person name="Tang Q."/>
            <person name="Cao H."/>
            <person name="Cheng P."/>
            <person name="Zheng Y."/>
            <person name="Yuan Z."/>
            <person name="Zhou Y."/>
            <person name="Liu J."/>
            <person name="Tang Z."/>
            <person name="Zhuo Y."/>
            <person name="Zhang Y."/>
            <person name="Yu L."/>
            <person name="Huang J."/>
            <person name="Yang P."/>
            <person name="Peng Q."/>
            <person name="Zhang J."/>
            <person name="Jiang W."/>
            <person name="Zhang Z."/>
            <person name="Lin K."/>
            <person name="Ro D.K."/>
            <person name="Chen X."/>
            <person name="Xiong X."/>
            <person name="Shang Y."/>
            <person name="Huang S."/>
            <person name="Zeng J."/>
        </authorList>
    </citation>
    <scope>NUCLEOTIDE SEQUENCE [LARGE SCALE GENOMIC DNA]</scope>
    <source>
        <strain evidence="3">cv. BLH2017</strain>
        <tissue evidence="2">Root</tissue>
    </source>
</reference>
<keyword evidence="3" id="KW-1185">Reference proteome</keyword>
<accession>A0A200R1V8</accession>
<evidence type="ECO:0000313" key="3">
    <source>
        <dbReference type="Proteomes" id="UP000195402"/>
    </source>
</evidence>
<organism evidence="2 3">
    <name type="scientific">Macleaya cordata</name>
    <name type="common">Five-seeded plume-poppy</name>
    <name type="synonym">Bocconia cordata</name>
    <dbReference type="NCBI Taxonomy" id="56857"/>
    <lineage>
        <taxon>Eukaryota</taxon>
        <taxon>Viridiplantae</taxon>
        <taxon>Streptophyta</taxon>
        <taxon>Embryophyta</taxon>
        <taxon>Tracheophyta</taxon>
        <taxon>Spermatophyta</taxon>
        <taxon>Magnoliopsida</taxon>
        <taxon>Ranunculales</taxon>
        <taxon>Papaveraceae</taxon>
        <taxon>Papaveroideae</taxon>
        <taxon>Macleaya</taxon>
    </lineage>
</organism>
<dbReference type="EMBL" id="MVGT01000481">
    <property type="protein sequence ID" value="OVA16658.1"/>
    <property type="molecule type" value="Genomic_DNA"/>
</dbReference>
<keyword evidence="1" id="KW-0472">Membrane</keyword>
<evidence type="ECO:0000313" key="2">
    <source>
        <dbReference type="EMBL" id="OVA16658.1"/>
    </source>
</evidence>